<dbReference type="GO" id="GO:0003677">
    <property type="term" value="F:DNA binding"/>
    <property type="evidence" value="ECO:0007669"/>
    <property type="project" value="UniProtKB-KW"/>
</dbReference>
<evidence type="ECO:0000259" key="1">
    <source>
        <dbReference type="PROSITE" id="PS50943"/>
    </source>
</evidence>
<dbReference type="PROSITE" id="PS50943">
    <property type="entry name" value="HTH_CROC1"/>
    <property type="match status" value="1"/>
</dbReference>
<evidence type="ECO:0000313" key="2">
    <source>
        <dbReference type="EMBL" id="SFW31017.1"/>
    </source>
</evidence>
<organism evidence="2 3">
    <name type="scientific">Sinomicrobium oceani</name>
    <dbReference type="NCBI Taxonomy" id="1150368"/>
    <lineage>
        <taxon>Bacteria</taxon>
        <taxon>Pseudomonadati</taxon>
        <taxon>Bacteroidota</taxon>
        <taxon>Flavobacteriia</taxon>
        <taxon>Flavobacteriales</taxon>
        <taxon>Flavobacteriaceae</taxon>
        <taxon>Sinomicrobium</taxon>
    </lineage>
</organism>
<proteinExistence type="predicted"/>
<keyword evidence="2" id="KW-0238">DNA-binding</keyword>
<dbReference type="RefSeq" id="WP_072316327.1">
    <property type="nucleotide sequence ID" value="NZ_FPJE01000004.1"/>
</dbReference>
<protein>
    <submittedName>
        <fullName evidence="2">DNA-binding transcriptional regulator, XRE-family HTH domain</fullName>
    </submittedName>
</protein>
<dbReference type="AlphaFoldDB" id="A0A1K1N6S5"/>
<feature type="domain" description="HTH cro/C1-type" evidence="1">
    <location>
        <begin position="24"/>
        <end position="79"/>
    </location>
</feature>
<sequence length="90" mass="10317">MENLGISTCTMDKQSFNNLLGGFIRRKREEKKLTQSQLASRVGNNSQNISAIERGKVSPTMFWCSEILAPALHMTSAEFFTEFDKHRQNY</sequence>
<accession>A0A1K1N6S5</accession>
<dbReference type="EMBL" id="FPJE01000004">
    <property type="protein sequence ID" value="SFW31017.1"/>
    <property type="molecule type" value="Genomic_DNA"/>
</dbReference>
<dbReference type="InterPro" id="IPR010982">
    <property type="entry name" value="Lambda_DNA-bd_dom_sf"/>
</dbReference>
<dbReference type="SMART" id="SM00530">
    <property type="entry name" value="HTH_XRE"/>
    <property type="match status" value="1"/>
</dbReference>
<dbReference type="CDD" id="cd00093">
    <property type="entry name" value="HTH_XRE"/>
    <property type="match status" value="1"/>
</dbReference>
<evidence type="ECO:0000313" key="3">
    <source>
        <dbReference type="Proteomes" id="UP000182248"/>
    </source>
</evidence>
<dbReference type="InterPro" id="IPR001387">
    <property type="entry name" value="Cro/C1-type_HTH"/>
</dbReference>
<dbReference type="Pfam" id="PF01381">
    <property type="entry name" value="HTH_3"/>
    <property type="match status" value="1"/>
</dbReference>
<keyword evidence="3" id="KW-1185">Reference proteome</keyword>
<dbReference type="Gene3D" id="1.10.260.40">
    <property type="entry name" value="lambda repressor-like DNA-binding domains"/>
    <property type="match status" value="1"/>
</dbReference>
<name>A0A1K1N6S5_9FLAO</name>
<reference evidence="2 3" key="1">
    <citation type="submission" date="2016-11" db="EMBL/GenBank/DDBJ databases">
        <authorList>
            <person name="Jaros S."/>
            <person name="Januszkiewicz K."/>
            <person name="Wedrychowicz H."/>
        </authorList>
    </citation>
    <scope>NUCLEOTIDE SEQUENCE [LARGE SCALE GENOMIC DNA]</scope>
    <source>
        <strain evidence="2 3">CGMCC 1.12145</strain>
    </source>
</reference>
<gene>
    <name evidence="2" type="ORF">SAMN02927921_01058</name>
</gene>
<dbReference type="SUPFAM" id="SSF47413">
    <property type="entry name" value="lambda repressor-like DNA-binding domains"/>
    <property type="match status" value="1"/>
</dbReference>
<dbReference type="Proteomes" id="UP000182248">
    <property type="component" value="Unassembled WGS sequence"/>
</dbReference>
<dbReference type="STRING" id="1150368.SAMN02927921_01058"/>